<dbReference type="Gene3D" id="2.40.50.100">
    <property type="match status" value="1"/>
</dbReference>
<comment type="similarity">
    <text evidence="1">Belongs to the membrane fusion protein (MFP) (TC 8.A.1) family.</text>
</comment>
<dbReference type="PANTHER" id="PTHR30469:SF15">
    <property type="entry name" value="HLYD FAMILY OF SECRETION PROTEINS"/>
    <property type="match status" value="1"/>
</dbReference>
<name>A0A518BWA1_9BACT</name>
<feature type="coiled-coil region" evidence="2">
    <location>
        <begin position="75"/>
        <end position="140"/>
    </location>
</feature>
<evidence type="ECO:0000256" key="1">
    <source>
        <dbReference type="ARBA" id="ARBA00009477"/>
    </source>
</evidence>
<dbReference type="AlphaFoldDB" id="A0A518BWA1"/>
<feature type="domain" description="Multidrug resistance protein MdtA-like barrel-sandwich hybrid" evidence="3">
    <location>
        <begin position="34"/>
        <end position="170"/>
    </location>
</feature>
<dbReference type="Gene3D" id="1.10.287.470">
    <property type="entry name" value="Helix hairpin bin"/>
    <property type="match status" value="1"/>
</dbReference>
<evidence type="ECO:0000256" key="2">
    <source>
        <dbReference type="SAM" id="Coils"/>
    </source>
</evidence>
<dbReference type="InterPro" id="IPR006143">
    <property type="entry name" value="RND_pump_MFP"/>
</dbReference>
<protein>
    <submittedName>
        <fullName evidence="5">Multidrug resistance protein MdtA</fullName>
    </submittedName>
</protein>
<dbReference type="NCBIfam" id="TIGR01730">
    <property type="entry name" value="RND_mfp"/>
    <property type="match status" value="1"/>
</dbReference>
<feature type="domain" description="CusB-like beta-barrel" evidence="4">
    <location>
        <begin position="183"/>
        <end position="251"/>
    </location>
</feature>
<dbReference type="SUPFAM" id="SSF111369">
    <property type="entry name" value="HlyD-like secretion proteins"/>
    <property type="match status" value="1"/>
</dbReference>
<gene>
    <name evidence="5" type="primary">mdtA</name>
    <name evidence="5" type="ORF">Pan265_10960</name>
</gene>
<dbReference type="KEGG" id="mcad:Pan265_10960"/>
<accession>A0A518BWA1</accession>
<dbReference type="InterPro" id="IPR058625">
    <property type="entry name" value="MdtA-like_BSH"/>
</dbReference>
<dbReference type="GO" id="GO:0015562">
    <property type="term" value="F:efflux transmembrane transporter activity"/>
    <property type="evidence" value="ECO:0007669"/>
    <property type="project" value="TreeGrafter"/>
</dbReference>
<dbReference type="GO" id="GO:1990281">
    <property type="term" value="C:efflux pump complex"/>
    <property type="evidence" value="ECO:0007669"/>
    <property type="project" value="TreeGrafter"/>
</dbReference>
<dbReference type="Gene3D" id="2.40.30.170">
    <property type="match status" value="1"/>
</dbReference>
<reference evidence="5 6" key="1">
    <citation type="submission" date="2019-02" db="EMBL/GenBank/DDBJ databases">
        <title>Deep-cultivation of Planctomycetes and their phenomic and genomic characterization uncovers novel biology.</title>
        <authorList>
            <person name="Wiegand S."/>
            <person name="Jogler M."/>
            <person name="Boedeker C."/>
            <person name="Pinto D."/>
            <person name="Vollmers J."/>
            <person name="Rivas-Marin E."/>
            <person name="Kohn T."/>
            <person name="Peeters S.H."/>
            <person name="Heuer A."/>
            <person name="Rast P."/>
            <person name="Oberbeckmann S."/>
            <person name="Bunk B."/>
            <person name="Jeske O."/>
            <person name="Meyerdierks A."/>
            <person name="Storesund J.E."/>
            <person name="Kallscheuer N."/>
            <person name="Luecker S."/>
            <person name="Lage O.M."/>
            <person name="Pohl T."/>
            <person name="Merkel B.J."/>
            <person name="Hornburger P."/>
            <person name="Mueller R.-W."/>
            <person name="Bruemmer F."/>
            <person name="Labrenz M."/>
            <person name="Spormann A.M."/>
            <person name="Op den Camp H."/>
            <person name="Overmann J."/>
            <person name="Amann R."/>
            <person name="Jetten M.S.M."/>
            <person name="Mascher T."/>
            <person name="Medema M.H."/>
            <person name="Devos D.P."/>
            <person name="Kaster A.-K."/>
            <person name="Ovreas L."/>
            <person name="Rohde M."/>
            <person name="Galperin M.Y."/>
            <person name="Jogler C."/>
        </authorList>
    </citation>
    <scope>NUCLEOTIDE SEQUENCE [LARGE SCALE GENOMIC DNA]</scope>
    <source>
        <strain evidence="5 6">Pan265</strain>
    </source>
</reference>
<keyword evidence="6" id="KW-1185">Reference proteome</keyword>
<sequence length="359" mass="38788">MQGPPPAEVLVGTVTRAELQRVQELTGRLREVKRARVSAEVEGKIVELPVSTGDKVIAGETLLARIDGIWAELDLQAAEASIESIEVSLERARRDLEQLEQLRKTRSAVEKEVEDQRSSVKSLEAQLNAAKAVRDRTRQSVSRVNVYAPFDGRVTAKLAEIGEWATVGADIVEIVSSGQVDARIDVPEQLVGYLTAGQRIEVVVDTLEQPLIGLVDSIAPDTSNAARTYPVEIRLDDLDGRLLVGMSVVARIPIGEPSEVLLVPRDAVQFGTGTPTVWVAFPQEGQPMPMAMPVVVQILYPTGDRYAVRPAPGGPPMPGPLLDEGYTVVTQGAEWLFPTRPLITIPDETAGTSTTPNNG</sequence>
<keyword evidence="2" id="KW-0175">Coiled coil</keyword>
<dbReference type="PANTHER" id="PTHR30469">
    <property type="entry name" value="MULTIDRUG RESISTANCE PROTEIN MDTA"/>
    <property type="match status" value="1"/>
</dbReference>
<evidence type="ECO:0000259" key="4">
    <source>
        <dbReference type="Pfam" id="PF25954"/>
    </source>
</evidence>
<dbReference type="InterPro" id="IPR058792">
    <property type="entry name" value="Beta-barrel_RND_2"/>
</dbReference>
<proteinExistence type="inferred from homology"/>
<evidence type="ECO:0000313" key="5">
    <source>
        <dbReference type="EMBL" id="QDU71247.1"/>
    </source>
</evidence>
<dbReference type="EMBL" id="CP036280">
    <property type="protein sequence ID" value="QDU71247.1"/>
    <property type="molecule type" value="Genomic_DNA"/>
</dbReference>
<evidence type="ECO:0000313" key="6">
    <source>
        <dbReference type="Proteomes" id="UP000320386"/>
    </source>
</evidence>
<dbReference type="Pfam" id="PF25917">
    <property type="entry name" value="BSH_RND"/>
    <property type="match status" value="1"/>
</dbReference>
<dbReference type="Proteomes" id="UP000320386">
    <property type="component" value="Chromosome"/>
</dbReference>
<organism evidence="5 6">
    <name type="scientific">Mucisphaera calidilacus</name>
    <dbReference type="NCBI Taxonomy" id="2527982"/>
    <lineage>
        <taxon>Bacteria</taxon>
        <taxon>Pseudomonadati</taxon>
        <taxon>Planctomycetota</taxon>
        <taxon>Phycisphaerae</taxon>
        <taxon>Phycisphaerales</taxon>
        <taxon>Phycisphaeraceae</taxon>
        <taxon>Mucisphaera</taxon>
    </lineage>
</organism>
<evidence type="ECO:0000259" key="3">
    <source>
        <dbReference type="Pfam" id="PF25917"/>
    </source>
</evidence>
<dbReference type="Pfam" id="PF25954">
    <property type="entry name" value="Beta-barrel_RND_2"/>
    <property type="match status" value="1"/>
</dbReference>